<dbReference type="AlphaFoldDB" id="A0A4C1V958"/>
<evidence type="ECO:0000313" key="1">
    <source>
        <dbReference type="EMBL" id="GBP34494.1"/>
    </source>
</evidence>
<keyword evidence="2" id="KW-1185">Reference proteome</keyword>
<dbReference type="EMBL" id="BGZK01000289">
    <property type="protein sequence ID" value="GBP34494.1"/>
    <property type="molecule type" value="Genomic_DNA"/>
</dbReference>
<reference evidence="1 2" key="1">
    <citation type="journal article" date="2019" name="Commun. Biol.">
        <title>The bagworm genome reveals a unique fibroin gene that provides high tensile strength.</title>
        <authorList>
            <person name="Kono N."/>
            <person name="Nakamura H."/>
            <person name="Ohtoshi R."/>
            <person name="Tomita M."/>
            <person name="Numata K."/>
            <person name="Arakawa K."/>
        </authorList>
    </citation>
    <scope>NUCLEOTIDE SEQUENCE [LARGE SCALE GENOMIC DNA]</scope>
</reference>
<proteinExistence type="predicted"/>
<gene>
    <name evidence="1" type="ORF">EVAR_29889_1</name>
</gene>
<organism evidence="1 2">
    <name type="scientific">Eumeta variegata</name>
    <name type="common">Bagworm moth</name>
    <name type="synonym">Eumeta japonica</name>
    <dbReference type="NCBI Taxonomy" id="151549"/>
    <lineage>
        <taxon>Eukaryota</taxon>
        <taxon>Metazoa</taxon>
        <taxon>Ecdysozoa</taxon>
        <taxon>Arthropoda</taxon>
        <taxon>Hexapoda</taxon>
        <taxon>Insecta</taxon>
        <taxon>Pterygota</taxon>
        <taxon>Neoptera</taxon>
        <taxon>Endopterygota</taxon>
        <taxon>Lepidoptera</taxon>
        <taxon>Glossata</taxon>
        <taxon>Ditrysia</taxon>
        <taxon>Tineoidea</taxon>
        <taxon>Psychidae</taxon>
        <taxon>Oiketicinae</taxon>
        <taxon>Eumeta</taxon>
    </lineage>
</organism>
<protein>
    <submittedName>
        <fullName evidence="1">Uncharacterized protein</fullName>
    </submittedName>
</protein>
<comment type="caution">
    <text evidence="1">The sequence shown here is derived from an EMBL/GenBank/DDBJ whole genome shotgun (WGS) entry which is preliminary data.</text>
</comment>
<accession>A0A4C1V958</accession>
<sequence>MLPVTINLWTAITGYDCTGARGPDVRAGDSSFGKYTTSDWGRVLRLVFQGLRDLFDDVMFVDTGFYQRHEDVMNYAVDMRRK</sequence>
<dbReference type="Proteomes" id="UP000299102">
    <property type="component" value="Unassembled WGS sequence"/>
</dbReference>
<name>A0A4C1V958_EUMVA</name>
<evidence type="ECO:0000313" key="2">
    <source>
        <dbReference type="Proteomes" id="UP000299102"/>
    </source>
</evidence>